<evidence type="ECO:0000313" key="2">
    <source>
        <dbReference type="EMBL" id="AIY65667.1"/>
    </source>
</evidence>
<dbReference type="PANTHER" id="PTHR24567">
    <property type="entry name" value="CRP FAMILY TRANSCRIPTIONAL REGULATORY PROTEIN"/>
    <property type="match status" value="1"/>
</dbReference>
<evidence type="ECO:0000313" key="3">
    <source>
        <dbReference type="Proteomes" id="UP000030341"/>
    </source>
</evidence>
<proteinExistence type="predicted"/>
<dbReference type="SMART" id="SM00100">
    <property type="entry name" value="cNMP"/>
    <property type="match status" value="1"/>
</dbReference>
<protein>
    <recommendedName>
        <fullName evidence="1">Cyclic nucleotide-binding domain-containing protein</fullName>
    </recommendedName>
</protein>
<dbReference type="EMBL" id="CP009888">
    <property type="protein sequence ID" value="AIY65667.1"/>
    <property type="molecule type" value="Genomic_DNA"/>
</dbReference>
<dbReference type="OrthoDB" id="61906at2"/>
<dbReference type="SUPFAM" id="SSF51206">
    <property type="entry name" value="cAMP-binding domain-like"/>
    <property type="match status" value="1"/>
</dbReference>
<sequence>MSKELVIAKNHVLFKQGDKAECVYVVRSGKIKLVKSKMGQSIVIGYFGTGEFLGEMAIITGSLTSCTAIASENTVLQVYERARFEEMLANNAGVAARIIEGLAVRLEKTTERLMEPVTLLEAENH</sequence>
<dbReference type="InterPro" id="IPR014710">
    <property type="entry name" value="RmlC-like_jellyroll"/>
</dbReference>
<dbReference type="eggNOG" id="COG0664">
    <property type="taxonomic scope" value="Bacteria"/>
</dbReference>
<dbReference type="GO" id="GO:0005829">
    <property type="term" value="C:cytosol"/>
    <property type="evidence" value="ECO:0007669"/>
    <property type="project" value="TreeGrafter"/>
</dbReference>
<dbReference type="PROSITE" id="PS50042">
    <property type="entry name" value="CNMP_BINDING_3"/>
    <property type="match status" value="1"/>
</dbReference>
<dbReference type="CDD" id="cd00038">
    <property type="entry name" value="CAP_ED"/>
    <property type="match status" value="1"/>
</dbReference>
<feature type="domain" description="Cyclic nucleotide-binding" evidence="1">
    <location>
        <begin position="1"/>
        <end position="105"/>
    </location>
</feature>
<dbReference type="Pfam" id="PF00027">
    <property type="entry name" value="cNMP_binding"/>
    <property type="match status" value="1"/>
</dbReference>
<gene>
    <name evidence="2" type="ORF">OM33_11265</name>
</gene>
<dbReference type="PANTHER" id="PTHR24567:SF68">
    <property type="entry name" value="DNA-BINDING TRANSCRIPTIONAL DUAL REGULATOR CRP"/>
    <property type="match status" value="1"/>
</dbReference>
<keyword evidence="3" id="KW-1185">Reference proteome</keyword>
<reference evidence="2 3" key="1">
    <citation type="submission" date="2014-11" db="EMBL/GenBank/DDBJ databases">
        <title>Complete Genome Sequence of Pseudoalteromonas sp. Strain OCN003 Isolated from Kaneohe Bay, Oahu, Hawaii.</title>
        <authorList>
            <person name="Beurmann S."/>
            <person name="Videau P."/>
            <person name="Ushijima B."/>
            <person name="Smith A.M."/>
            <person name="Aeby G.S."/>
            <person name="Callahan S.M."/>
            <person name="Belcaid M."/>
        </authorList>
    </citation>
    <scope>NUCLEOTIDE SEQUENCE [LARGE SCALE GENOMIC DNA]</scope>
    <source>
        <strain evidence="2 3">OCN003</strain>
    </source>
</reference>
<dbReference type="InterPro" id="IPR000595">
    <property type="entry name" value="cNMP-bd_dom"/>
</dbReference>
<dbReference type="AlphaFoldDB" id="A0A0A7EI93"/>
<organism evidence="2 3">
    <name type="scientific">Pseudoalteromonas piratica</name>
    <dbReference type="NCBI Taxonomy" id="1348114"/>
    <lineage>
        <taxon>Bacteria</taxon>
        <taxon>Pseudomonadati</taxon>
        <taxon>Pseudomonadota</taxon>
        <taxon>Gammaproteobacteria</taxon>
        <taxon>Alteromonadales</taxon>
        <taxon>Pseudoalteromonadaceae</taxon>
        <taxon>Pseudoalteromonas</taxon>
    </lineage>
</organism>
<evidence type="ECO:0000259" key="1">
    <source>
        <dbReference type="PROSITE" id="PS50042"/>
    </source>
</evidence>
<accession>A0A0A7EI93</accession>
<dbReference type="KEGG" id="pseo:OM33_11265"/>
<dbReference type="GO" id="GO:0003700">
    <property type="term" value="F:DNA-binding transcription factor activity"/>
    <property type="evidence" value="ECO:0007669"/>
    <property type="project" value="TreeGrafter"/>
</dbReference>
<dbReference type="InterPro" id="IPR018490">
    <property type="entry name" value="cNMP-bd_dom_sf"/>
</dbReference>
<dbReference type="STRING" id="1348114.OM33_11265"/>
<dbReference type="Proteomes" id="UP000030341">
    <property type="component" value="Chromosome 1"/>
</dbReference>
<dbReference type="Gene3D" id="2.60.120.10">
    <property type="entry name" value="Jelly Rolls"/>
    <property type="match status" value="1"/>
</dbReference>
<dbReference type="HOGENOM" id="CLU_075053_16_4_6"/>
<name>A0A0A7EI93_9GAMM</name>
<dbReference type="RefSeq" id="WP_038641759.1">
    <property type="nucleotide sequence ID" value="NZ_CP009888.1"/>
</dbReference>
<dbReference type="InterPro" id="IPR050397">
    <property type="entry name" value="Env_Response_Regulators"/>
</dbReference>